<reference evidence="2" key="2">
    <citation type="journal article" date="2023" name="BMC Genomics">
        <title>Pest status, molecular evolution, and epigenetic factors derived from the genome assembly of Frankliniella fusca, a thysanopteran phytovirus vector.</title>
        <authorList>
            <person name="Catto M.A."/>
            <person name="Labadie P.E."/>
            <person name="Jacobson A.L."/>
            <person name="Kennedy G.G."/>
            <person name="Srinivasan R."/>
            <person name="Hunt B.G."/>
        </authorList>
    </citation>
    <scope>NUCLEOTIDE SEQUENCE</scope>
    <source>
        <strain evidence="2">PL_HMW_Pooled</strain>
    </source>
</reference>
<feature type="compositionally biased region" description="Low complexity" evidence="1">
    <location>
        <begin position="933"/>
        <end position="945"/>
    </location>
</feature>
<feature type="region of interest" description="Disordered" evidence="1">
    <location>
        <begin position="493"/>
        <end position="603"/>
    </location>
</feature>
<feature type="compositionally biased region" description="Low complexity" evidence="1">
    <location>
        <begin position="365"/>
        <end position="379"/>
    </location>
</feature>
<protein>
    <submittedName>
        <fullName evidence="2">Uncharacterized protein</fullName>
    </submittedName>
</protein>
<feature type="compositionally biased region" description="Pro residues" evidence="1">
    <location>
        <begin position="172"/>
        <end position="185"/>
    </location>
</feature>
<feature type="region of interest" description="Disordered" evidence="1">
    <location>
        <begin position="166"/>
        <end position="238"/>
    </location>
</feature>
<name>A0AAE1H6F3_9NEOP</name>
<evidence type="ECO:0000313" key="3">
    <source>
        <dbReference type="Proteomes" id="UP001219518"/>
    </source>
</evidence>
<accession>A0AAE1H6F3</accession>
<feature type="compositionally biased region" description="Gly residues" evidence="1">
    <location>
        <begin position="70"/>
        <end position="79"/>
    </location>
</feature>
<feature type="compositionally biased region" description="Pro residues" evidence="1">
    <location>
        <begin position="302"/>
        <end position="313"/>
    </location>
</feature>
<dbReference type="Proteomes" id="UP001219518">
    <property type="component" value="Unassembled WGS sequence"/>
</dbReference>
<feature type="region of interest" description="Disordered" evidence="1">
    <location>
        <begin position="933"/>
        <end position="970"/>
    </location>
</feature>
<keyword evidence="3" id="KW-1185">Reference proteome</keyword>
<proteinExistence type="predicted"/>
<feature type="compositionally biased region" description="Low complexity" evidence="1">
    <location>
        <begin position="131"/>
        <end position="145"/>
    </location>
</feature>
<feature type="compositionally biased region" description="Low complexity" evidence="1">
    <location>
        <begin position="314"/>
        <end position="326"/>
    </location>
</feature>
<feature type="region of interest" description="Disordered" evidence="1">
    <location>
        <begin position="64"/>
        <end position="145"/>
    </location>
</feature>
<dbReference type="AlphaFoldDB" id="A0AAE1H6F3"/>
<feature type="compositionally biased region" description="Basic and acidic residues" evidence="1">
    <location>
        <begin position="695"/>
        <end position="716"/>
    </location>
</feature>
<reference evidence="2" key="1">
    <citation type="submission" date="2021-07" db="EMBL/GenBank/DDBJ databases">
        <authorList>
            <person name="Catto M.A."/>
            <person name="Jacobson A."/>
            <person name="Kennedy G."/>
            <person name="Labadie P."/>
            <person name="Hunt B.G."/>
            <person name="Srinivasan R."/>
        </authorList>
    </citation>
    <scope>NUCLEOTIDE SEQUENCE</scope>
    <source>
        <strain evidence="2">PL_HMW_Pooled</strain>
        <tissue evidence="2">Head</tissue>
    </source>
</reference>
<gene>
    <name evidence="2" type="ORF">KUF71_005406</name>
</gene>
<feature type="compositionally biased region" description="Basic and acidic residues" evidence="1">
    <location>
        <begin position="518"/>
        <end position="532"/>
    </location>
</feature>
<organism evidence="2 3">
    <name type="scientific">Frankliniella fusca</name>
    <dbReference type="NCBI Taxonomy" id="407009"/>
    <lineage>
        <taxon>Eukaryota</taxon>
        <taxon>Metazoa</taxon>
        <taxon>Ecdysozoa</taxon>
        <taxon>Arthropoda</taxon>
        <taxon>Hexapoda</taxon>
        <taxon>Insecta</taxon>
        <taxon>Pterygota</taxon>
        <taxon>Neoptera</taxon>
        <taxon>Paraneoptera</taxon>
        <taxon>Thysanoptera</taxon>
        <taxon>Terebrantia</taxon>
        <taxon>Thripoidea</taxon>
        <taxon>Thripidae</taxon>
        <taxon>Frankliniella</taxon>
    </lineage>
</organism>
<feature type="region of interest" description="Disordered" evidence="1">
    <location>
        <begin position="270"/>
        <end position="328"/>
    </location>
</feature>
<feature type="compositionally biased region" description="Basic and acidic residues" evidence="1">
    <location>
        <begin position="493"/>
        <end position="508"/>
    </location>
</feature>
<evidence type="ECO:0000313" key="2">
    <source>
        <dbReference type="EMBL" id="KAK3914610.1"/>
    </source>
</evidence>
<feature type="region of interest" description="Disordered" evidence="1">
    <location>
        <begin position="357"/>
        <end position="395"/>
    </location>
</feature>
<feature type="compositionally biased region" description="Pro residues" evidence="1">
    <location>
        <begin position="272"/>
        <end position="286"/>
    </location>
</feature>
<comment type="caution">
    <text evidence="2">The sequence shown here is derived from an EMBL/GenBank/DDBJ whole genome shotgun (WGS) entry which is preliminary data.</text>
</comment>
<sequence>MRAGAARMESLEVSWMVRRRAPSRGAAAAPPPPRPHDAAPGVLQVLPRSWPGRAMAALGRVMRMSSGWRRSGGGSGSGSGSRPSRSSQTTPTSSSRPPPQTSSSTGAFSTPYSHPASARCSDTGPSPRVESPALSPSPSAACSQPPLLDTPAASCLETLVRCTSLTHTPTPSGSPSPAPRTPMPDDPGGLSTSPLYGMASDGEDVVAESSVETEPAPASAGGQLCRTPISADEGESQPIVDMALGLGEPLDSPSVERNFAPACASECAVVKTPPPASRPPSPPADPPENNHLETCPSEQPLTDPPQPPPPAPPAAQWSPQASLQLAGTGGDSLAANVKEVADILRALEEVGERVAPISAAGERLPGSAGSSGDPPSRAAVPCPCGSAGQPEHGTAPAPVEHLAVSVTGARGDPDPSLLMLALRQDGDHSVLLLTLLDEVSPPDAEDLSRLVRDCKSSLVALTAALSAGRDLAPGGADPAPAPLPGEEVLEEEAVKGEAVKEEDVREDTAPENECNALGERDSPTLEDDHSSPEESPAPDAEVESNDVSVIGGDTPGPGTVPRSRSKAFLKHFNTCEGDSGLTGRVGGDEAEVSDSDKQQPSEVQARARLSFKVLPLGGPAVAAATKPLNILGHALDFDNLDDLEGVSSHPTASREQHIGDLGDLGVQAYTCSGDKFRSVPQWPTGGRTNPPAARGGERGRERGADRGRERGRERGTARGVARCGVAAPLEEAKRRVVFQSRPSEVARPALVLPKSSASKGIVPGPGPAPTCGSRCQLPRPHLRAGPEAERCPERRRCARRAGAGAGTGVAAASRVGVAGCEEEVSSRTRPRGCRLPALQDPGPGLCPHRASKAAHQVAQHMAQHIAHRLTGKDALALRKVRAVPGAVPGAGHVARARVDLSDFTDTFSGRQLPRAHPSRTALLRAAVAPPLAPAPVATPSLLPAAPDHDRDPAPATHRRKSLSVSFKEPP</sequence>
<evidence type="ECO:0000256" key="1">
    <source>
        <dbReference type="SAM" id="MobiDB-lite"/>
    </source>
</evidence>
<feature type="compositionally biased region" description="Low complexity" evidence="1">
    <location>
        <begin position="80"/>
        <end position="106"/>
    </location>
</feature>
<dbReference type="EMBL" id="JAHWGI010000383">
    <property type="protein sequence ID" value="KAK3914610.1"/>
    <property type="molecule type" value="Genomic_DNA"/>
</dbReference>
<feature type="region of interest" description="Disordered" evidence="1">
    <location>
        <begin position="21"/>
        <end position="44"/>
    </location>
</feature>
<feature type="region of interest" description="Disordered" evidence="1">
    <location>
        <begin position="676"/>
        <end position="719"/>
    </location>
</feature>